<dbReference type="EMBL" id="LR784370">
    <property type="protein sequence ID" value="CAB3236306.1"/>
    <property type="molecule type" value="mRNA"/>
</dbReference>
<feature type="region of interest" description="Disordered" evidence="4">
    <location>
        <begin position="21"/>
        <end position="202"/>
    </location>
</feature>
<reference evidence="5" key="1">
    <citation type="submission" date="2020-04" db="EMBL/GenBank/DDBJ databases">
        <authorList>
            <person name="Neveu A P."/>
        </authorList>
    </citation>
    <scope>NUCLEOTIDE SEQUENCE</scope>
    <source>
        <tissue evidence="5">Whole embryo</tissue>
    </source>
</reference>
<feature type="compositionally biased region" description="Basic and acidic residues" evidence="4">
    <location>
        <begin position="73"/>
        <end position="85"/>
    </location>
</feature>
<feature type="compositionally biased region" description="Low complexity" evidence="4">
    <location>
        <begin position="219"/>
        <end position="230"/>
    </location>
</feature>
<dbReference type="AlphaFoldDB" id="A0A6F9D9Z9"/>
<feature type="compositionally biased region" description="Basic and acidic residues" evidence="4">
    <location>
        <begin position="235"/>
        <end position="246"/>
    </location>
</feature>
<gene>
    <name evidence="5" type="primary">Dcaf8</name>
</gene>
<dbReference type="InterPro" id="IPR015943">
    <property type="entry name" value="WD40/YVTN_repeat-like_dom_sf"/>
</dbReference>
<dbReference type="GO" id="GO:0080008">
    <property type="term" value="C:Cul4-RING E3 ubiquitin ligase complex"/>
    <property type="evidence" value="ECO:0007669"/>
    <property type="project" value="TreeGrafter"/>
</dbReference>
<evidence type="ECO:0000256" key="4">
    <source>
        <dbReference type="SAM" id="MobiDB-lite"/>
    </source>
</evidence>
<dbReference type="PROSITE" id="PS50294">
    <property type="entry name" value="WD_REPEATS_REGION"/>
    <property type="match status" value="1"/>
</dbReference>
<feature type="compositionally biased region" description="Basic and acidic residues" evidence="4">
    <location>
        <begin position="711"/>
        <end position="721"/>
    </location>
</feature>
<organism evidence="5">
    <name type="scientific">Phallusia mammillata</name>
    <dbReference type="NCBI Taxonomy" id="59560"/>
    <lineage>
        <taxon>Eukaryota</taxon>
        <taxon>Metazoa</taxon>
        <taxon>Chordata</taxon>
        <taxon>Tunicata</taxon>
        <taxon>Ascidiacea</taxon>
        <taxon>Phlebobranchia</taxon>
        <taxon>Ascidiidae</taxon>
        <taxon>Phallusia</taxon>
    </lineage>
</organism>
<dbReference type="InterPro" id="IPR036322">
    <property type="entry name" value="WD40_repeat_dom_sf"/>
</dbReference>
<name>A0A6F9D9Z9_9ASCI</name>
<accession>A0A6F9D9Z9</accession>
<dbReference type="Pfam" id="PF00400">
    <property type="entry name" value="WD40"/>
    <property type="match status" value="3"/>
</dbReference>
<feature type="repeat" description="WD" evidence="3">
    <location>
        <begin position="303"/>
        <end position="335"/>
    </location>
</feature>
<feature type="compositionally biased region" description="Low complexity" evidence="4">
    <location>
        <begin position="697"/>
        <end position="706"/>
    </location>
</feature>
<dbReference type="InterPro" id="IPR045151">
    <property type="entry name" value="DCAF8"/>
</dbReference>
<dbReference type="GO" id="GO:0005737">
    <property type="term" value="C:cytoplasm"/>
    <property type="evidence" value="ECO:0007669"/>
    <property type="project" value="TreeGrafter"/>
</dbReference>
<dbReference type="Gene3D" id="2.130.10.10">
    <property type="entry name" value="YVTN repeat-like/Quinoprotein amine dehydrogenase"/>
    <property type="match status" value="1"/>
</dbReference>
<feature type="region of interest" description="Disordered" evidence="4">
    <location>
        <begin position="219"/>
        <end position="248"/>
    </location>
</feature>
<dbReference type="InterPro" id="IPR001680">
    <property type="entry name" value="WD40_rpt"/>
</dbReference>
<sequence>MEVNPSDNGCGDASVTFGLSEEAAKTENMDDSGFGTSSSAVTPIDEDCEATLSTENTKSVTDDQSKSMGDMNTDNKKLPDKDILHPAETMVAENVDQSKGDSSENLVDIFKDDCDETSEQEKFNPENGESKTNCDSGSTSLFKKRQCKFKAKRRNEEEEMSCDSPGDDNNPPEGQDMSPSTAKKAKKGGTNDESGSDEFVDAPDTLDDIQHRISDLLTATSSSLSSSSSDSDQDLGTKEEDKKVKEEEEQVWLLKDIDDLPKPRWRAVKELRQRQCSSWNQFWPYKVCGCRGMVKRFELHQELEKHEGCVNALHFNQSGTLLASGSDDLNIMLWDWTIKNGKPLISFDSGHRSNVFQAKFLPECGDSVVVSTARDGQVRYANISATGTCNVTKKLAQHRGSAHKLTLDVDSKSTFLSCGEDGVVFGIDLRLDKPANKLVTVKVGSRKIPLYSIHTNPARPYEFAVSGRDTKAYIFDRRMLNSDGNLSVVKTYCPQHLQDVSNVKANITCLVYNWDGSELLCSYNDEDIYLFDTTHSEGADYLRRYKGHRNNATVKGVNFYGPHSEFVVSGSDCGNIFFWEKESSRIVQLMEGDKGGVVNVLEPHPSLPVIATSGLDHEVKIWTPTATPNTKVNKMAELKEFMLSNRRDREEEIRSMTDMIDGQMLWFLMRTLRNRTRRRAANSREHNDDTTSESDLSDSTSTSSSSEDPEDSYREPRCIQS</sequence>
<evidence type="ECO:0000256" key="3">
    <source>
        <dbReference type="PROSITE-ProRule" id="PRU00221"/>
    </source>
</evidence>
<keyword evidence="2" id="KW-0677">Repeat</keyword>
<keyword evidence="1 3" id="KW-0853">WD repeat</keyword>
<proteinExistence type="evidence at transcript level"/>
<dbReference type="PANTHER" id="PTHR15574:SF21">
    <property type="entry name" value="DDB1- AND CUL4-ASSOCIATED FACTOR 8"/>
    <property type="match status" value="1"/>
</dbReference>
<evidence type="ECO:0000313" key="5">
    <source>
        <dbReference type="EMBL" id="CAB3236306.1"/>
    </source>
</evidence>
<dbReference type="SUPFAM" id="SSF50978">
    <property type="entry name" value="WD40 repeat-like"/>
    <property type="match status" value="1"/>
</dbReference>
<evidence type="ECO:0000256" key="1">
    <source>
        <dbReference type="ARBA" id="ARBA00022574"/>
    </source>
</evidence>
<feature type="compositionally biased region" description="Basic residues" evidence="4">
    <location>
        <begin position="142"/>
        <end position="153"/>
    </location>
</feature>
<dbReference type="PROSITE" id="PS50082">
    <property type="entry name" value="WD_REPEATS_2"/>
    <property type="match status" value="1"/>
</dbReference>
<dbReference type="SMART" id="SM00320">
    <property type="entry name" value="WD40"/>
    <property type="match status" value="7"/>
</dbReference>
<feature type="region of interest" description="Disordered" evidence="4">
    <location>
        <begin position="678"/>
        <end position="721"/>
    </location>
</feature>
<evidence type="ECO:0000256" key="2">
    <source>
        <dbReference type="ARBA" id="ARBA00022737"/>
    </source>
</evidence>
<feature type="compositionally biased region" description="Polar residues" evidence="4">
    <location>
        <begin position="130"/>
        <end position="141"/>
    </location>
</feature>
<dbReference type="PANTHER" id="PTHR15574">
    <property type="entry name" value="WD REPEAT DOMAIN-CONTAINING FAMILY"/>
    <property type="match status" value="1"/>
</dbReference>
<protein>
    <submittedName>
        <fullName evidence="5">DDB1- and CUL4-associated factor 8-like</fullName>
    </submittedName>
</protein>